<reference evidence="1 2" key="1">
    <citation type="submission" date="2019-10" db="EMBL/GenBank/DDBJ databases">
        <title>Description of Paenibacillus choica sp. nov.</title>
        <authorList>
            <person name="Carlier A."/>
            <person name="Qi S."/>
        </authorList>
    </citation>
    <scope>NUCLEOTIDE SEQUENCE [LARGE SCALE GENOMIC DNA]</scope>
    <source>
        <strain evidence="1 2">LMG 31460</strain>
    </source>
</reference>
<sequence length="232" mass="27565">MQERITWSKDWLSIYESPFSVYDKICYANVITQSEFFKNFGSSMDSSISFLLIRGLDHRKIESKISYPFLTQFYTTITNLSEDFLGYKNQTDDFFNKDLYYCNFCSLNAYHSLFFQFKFIKECPFHLEPLKNNCRVCNQPLIYTFYKSSSISQCCTNCNEPVLLHQHSFPNFKTYTKNEIKSLDVLDLLNMDFEQKQILKGTLFQGIKNMSNKQDLNFVLYCINALRKYYSH</sequence>
<evidence type="ECO:0008006" key="3">
    <source>
        <dbReference type="Google" id="ProtNLM"/>
    </source>
</evidence>
<name>A0ABX1Z114_9BACL</name>
<evidence type="ECO:0000313" key="2">
    <source>
        <dbReference type="Proteomes" id="UP000658690"/>
    </source>
</evidence>
<accession>A0ABX1Z114</accession>
<dbReference type="Proteomes" id="UP000658690">
    <property type="component" value="Unassembled WGS sequence"/>
</dbReference>
<gene>
    <name evidence="1" type="ORF">GC102_14990</name>
</gene>
<comment type="caution">
    <text evidence="1">The sequence shown here is derived from an EMBL/GenBank/DDBJ whole genome shotgun (WGS) entry which is preliminary data.</text>
</comment>
<proteinExistence type="predicted"/>
<organism evidence="1 2">
    <name type="scientific">Paenibacillus germinis</name>
    <dbReference type="NCBI Taxonomy" id="2654979"/>
    <lineage>
        <taxon>Bacteria</taxon>
        <taxon>Bacillati</taxon>
        <taxon>Bacillota</taxon>
        <taxon>Bacilli</taxon>
        <taxon>Bacillales</taxon>
        <taxon>Paenibacillaceae</taxon>
        <taxon>Paenibacillus</taxon>
    </lineage>
</organism>
<keyword evidence="2" id="KW-1185">Reference proteome</keyword>
<evidence type="ECO:0000313" key="1">
    <source>
        <dbReference type="EMBL" id="NOU87077.1"/>
    </source>
</evidence>
<dbReference type="EMBL" id="WHOC01000075">
    <property type="protein sequence ID" value="NOU87077.1"/>
    <property type="molecule type" value="Genomic_DNA"/>
</dbReference>
<protein>
    <recommendedName>
        <fullName evidence="3">TniQ protein</fullName>
    </recommendedName>
</protein>
<dbReference type="RefSeq" id="WP_171690281.1">
    <property type="nucleotide sequence ID" value="NZ_WHOC01000075.1"/>
</dbReference>